<dbReference type="EMBL" id="GFDL01008942">
    <property type="protein sequence ID" value="JAV26103.1"/>
    <property type="molecule type" value="Transcribed_RNA"/>
</dbReference>
<dbReference type="PANTHER" id="PTHR46745:SF1">
    <property type="entry name" value="TSC22 DOMAIN FAMILY PROTEIN 1"/>
    <property type="match status" value="1"/>
</dbReference>
<dbReference type="GO" id="GO:0043066">
    <property type="term" value="P:negative regulation of apoptotic process"/>
    <property type="evidence" value="ECO:0007669"/>
    <property type="project" value="TreeGrafter"/>
</dbReference>
<reference evidence="10" key="1">
    <citation type="submission" date="2017-01" db="EMBL/GenBank/DDBJ databases">
        <title>A deep insight into the sialotranscriptome of adult male and female Cluex tarsalis mosquitoes.</title>
        <authorList>
            <person name="Ribeiro J.M."/>
            <person name="Moreira F."/>
            <person name="Bernard K.A."/>
            <person name="Calvo E."/>
        </authorList>
    </citation>
    <scope>NUCLEOTIDE SEQUENCE</scope>
    <source>
        <strain evidence="10">Kern County</strain>
        <tissue evidence="10">Salivary glands</tissue>
    </source>
</reference>
<name>A0A1Q3FEX9_CULTA</name>
<evidence type="ECO:0000256" key="4">
    <source>
        <dbReference type="ARBA" id="ARBA00022490"/>
    </source>
</evidence>
<dbReference type="AlphaFoldDB" id="A0A1Q3FEX9"/>
<feature type="compositionally biased region" description="Polar residues" evidence="9">
    <location>
        <begin position="1"/>
        <end position="23"/>
    </location>
</feature>
<feature type="compositionally biased region" description="Polar residues" evidence="9">
    <location>
        <begin position="833"/>
        <end position="846"/>
    </location>
</feature>
<comment type="similarity">
    <text evidence="3">Belongs to the TSC-22/Dip/Bun family.</text>
</comment>
<feature type="compositionally biased region" description="Low complexity" evidence="9">
    <location>
        <begin position="712"/>
        <end position="721"/>
    </location>
</feature>
<evidence type="ECO:0000256" key="3">
    <source>
        <dbReference type="ARBA" id="ARBA00007908"/>
    </source>
</evidence>
<feature type="compositionally biased region" description="Polar residues" evidence="9">
    <location>
        <begin position="35"/>
        <end position="45"/>
    </location>
</feature>
<dbReference type="PROSITE" id="PS01289">
    <property type="entry name" value="TSC22"/>
    <property type="match status" value="1"/>
</dbReference>
<feature type="compositionally biased region" description="Acidic residues" evidence="9">
    <location>
        <begin position="145"/>
        <end position="154"/>
    </location>
</feature>
<keyword evidence="6" id="KW-0804">Transcription</keyword>
<feature type="region of interest" description="Disordered" evidence="9">
    <location>
        <begin position="1"/>
        <end position="96"/>
    </location>
</feature>
<feature type="region of interest" description="Disordered" evidence="9">
    <location>
        <begin position="642"/>
        <end position="728"/>
    </location>
</feature>
<accession>A0A1Q3FEX9</accession>
<evidence type="ECO:0000256" key="5">
    <source>
        <dbReference type="ARBA" id="ARBA00023015"/>
    </source>
</evidence>
<sequence length="1026" mass="102721">MAENSTIGAGTNTQPSNTTTASKTGVGGGGGLLHSNKSLDMTTSPAGGGGGGGGGGGKGSKHSNVIHRTTSESLRLGGAAAAAGGGDSSSGSGTPLASLMNSSSAASINSVSRKAASVAGGGGGKPSSSFMITSVTVGARTSADNGDDSADDLDESHTDDNSRITDFENETPSFSEDTFSKEDVFFAANALGSVPVIPTSSQYGLAIVAPSERGHGSEALADAMHVSVTDAGINIMGHSKEDGKDPHHRNERFKVVKIESTEPFKRGRWVCMDYLDHTTLQASPKEGGGTAEGGETSTTSTIVDSNAIRTQDSGVVLNDNSYGTTGPSDCDNADYHTHLAAGSAATNPVVGLLNNESPGQSLNLAQSTTSQQQQQQASHAQTAAAAAAATVPHSLPQTQLANALAGAQAPQPAAIPTQQAQPQYYPHTMSNLADITQQQPAGGGHQHGVTLPTNIQMQQPQQQPNNSNSSATVLPASAAAAPTSQEMNIVVSNAQQVSFPSPQQFQQQQPSQTSSPIVATGGDQDPAAVLSPSSSSVAAAPAPTPSQPIDSGPQSEPALVSASPATSSPITATAEPSAVPSANTSTAAVSSPSAAPSSSSHATIAAAAAAAAATAVTGDHLLSESNLLSAVAGVTAAAVAAAGGGDGEGDKTGEDGESLGRIQPVSDPTTNAATSPAPTTKTVPAAERSLTTSSLQQHLQQNIPLDRSRIPSSSASSVSSVHGNRNNTFTDLALGRTIQDLMRPGQQQPTSAAGGEVLCRTACNFLNNGAHSIATCTTPYPHRCVQDLIKEEMGGAAGGTRTPGTLSQAGSLVNIHVESELQQHAATGGTSGGFQSHPNSGRSSPAHTMFHHGGSPPKHLSAIGHSISIPSSTRVSRAPSPSFLHAAAAEHSSASGTSAVAIDNKIEQAMDLVKSHLMFAVREEVEVLKEKISELMDRINQLEYENNILKQNASQETLSQLTPSGTPSAAQSAQPSAGAAAASVAAALTPLAKSQAAAAAASAGSAAAAAAAGTPTVNPNANGSVS</sequence>
<proteinExistence type="inferred from homology"/>
<feature type="region of interest" description="Disordered" evidence="9">
    <location>
        <begin position="824"/>
        <end position="864"/>
    </location>
</feature>
<feature type="region of interest" description="Disordered" evidence="9">
    <location>
        <begin position="498"/>
        <end position="598"/>
    </location>
</feature>
<feature type="compositionally biased region" description="Basic and acidic residues" evidence="9">
    <location>
        <begin position="155"/>
        <end position="166"/>
    </location>
</feature>
<evidence type="ECO:0000313" key="10">
    <source>
        <dbReference type="EMBL" id="JAV26103.1"/>
    </source>
</evidence>
<evidence type="ECO:0000256" key="7">
    <source>
        <dbReference type="ARBA" id="ARBA00023242"/>
    </source>
</evidence>
<dbReference type="GO" id="GO:0006357">
    <property type="term" value="P:regulation of transcription by RNA polymerase II"/>
    <property type="evidence" value="ECO:0007669"/>
    <property type="project" value="InterPro"/>
</dbReference>
<evidence type="ECO:0000256" key="9">
    <source>
        <dbReference type="SAM" id="MobiDB-lite"/>
    </source>
</evidence>
<dbReference type="GO" id="GO:0005634">
    <property type="term" value="C:nucleus"/>
    <property type="evidence" value="ECO:0007669"/>
    <property type="project" value="UniProtKB-SubCell"/>
</dbReference>
<dbReference type="FunFam" id="1.20.5.490:FF:000002">
    <property type="entry name" value="TSC22 domain family, member 1"/>
    <property type="match status" value="1"/>
</dbReference>
<feature type="compositionally biased region" description="Low complexity" evidence="9">
    <location>
        <begin position="498"/>
        <end position="516"/>
    </location>
</feature>
<evidence type="ECO:0000256" key="8">
    <source>
        <dbReference type="SAM" id="Coils"/>
    </source>
</evidence>
<comment type="subcellular location">
    <subcellularLocation>
        <location evidence="2">Cytoplasm</location>
    </subcellularLocation>
    <subcellularLocation>
        <location evidence="1">Nucleus</location>
    </subcellularLocation>
</comment>
<feature type="compositionally biased region" description="Gly residues" evidence="9">
    <location>
        <begin position="46"/>
        <end position="58"/>
    </location>
</feature>
<evidence type="ECO:0000256" key="1">
    <source>
        <dbReference type="ARBA" id="ARBA00004123"/>
    </source>
</evidence>
<keyword evidence="7" id="KW-0539">Nucleus</keyword>
<keyword evidence="5" id="KW-0805">Transcription regulation</keyword>
<dbReference type="SUPFAM" id="SSF58026">
    <property type="entry name" value="Delta-sleep-inducing peptide immunoreactive peptide"/>
    <property type="match status" value="1"/>
</dbReference>
<evidence type="ECO:0000256" key="6">
    <source>
        <dbReference type="ARBA" id="ARBA00023163"/>
    </source>
</evidence>
<feature type="region of interest" description="Disordered" evidence="9">
    <location>
        <begin position="280"/>
        <end position="307"/>
    </location>
</feature>
<keyword evidence="4" id="KW-0963">Cytoplasm</keyword>
<feature type="region of interest" description="Disordered" evidence="9">
    <location>
        <begin position="458"/>
        <end position="479"/>
    </location>
</feature>
<dbReference type="InterPro" id="IPR047862">
    <property type="entry name" value="TSC22/BUN_CS"/>
</dbReference>
<dbReference type="GO" id="GO:0005829">
    <property type="term" value="C:cytosol"/>
    <property type="evidence" value="ECO:0007669"/>
    <property type="project" value="TreeGrafter"/>
</dbReference>
<feature type="region of interest" description="Disordered" evidence="9">
    <location>
        <begin position="141"/>
        <end position="175"/>
    </location>
</feature>
<dbReference type="Gene3D" id="1.20.5.490">
    <property type="entry name" value="Single helix bin"/>
    <property type="match status" value="1"/>
</dbReference>
<feature type="coiled-coil region" evidence="8">
    <location>
        <begin position="918"/>
        <end position="952"/>
    </location>
</feature>
<protein>
    <submittedName>
        <fullName evidence="10">Putative transcriptional regulator</fullName>
    </submittedName>
</protein>
<keyword evidence="8" id="KW-0175">Coiled coil</keyword>
<evidence type="ECO:0000256" key="2">
    <source>
        <dbReference type="ARBA" id="ARBA00004496"/>
    </source>
</evidence>
<feature type="compositionally biased region" description="Low complexity" evidence="9">
    <location>
        <begin position="526"/>
        <end position="541"/>
    </location>
</feature>
<dbReference type="InterPro" id="IPR000580">
    <property type="entry name" value="TSC22/Bun"/>
</dbReference>
<dbReference type="CDD" id="cd21936">
    <property type="entry name" value="ZIP_TSC22D"/>
    <property type="match status" value="1"/>
</dbReference>
<dbReference type="Pfam" id="PF01166">
    <property type="entry name" value="TSC22"/>
    <property type="match status" value="1"/>
</dbReference>
<organism evidence="10">
    <name type="scientific">Culex tarsalis</name>
    <name type="common">Encephalitis mosquito</name>
    <dbReference type="NCBI Taxonomy" id="7177"/>
    <lineage>
        <taxon>Eukaryota</taxon>
        <taxon>Metazoa</taxon>
        <taxon>Ecdysozoa</taxon>
        <taxon>Arthropoda</taxon>
        <taxon>Hexapoda</taxon>
        <taxon>Insecta</taxon>
        <taxon>Pterygota</taxon>
        <taxon>Neoptera</taxon>
        <taxon>Endopterygota</taxon>
        <taxon>Diptera</taxon>
        <taxon>Nematocera</taxon>
        <taxon>Culicoidea</taxon>
        <taxon>Culicidae</taxon>
        <taxon>Culicinae</taxon>
        <taxon>Culicini</taxon>
        <taxon>Culex</taxon>
        <taxon>Culex</taxon>
    </lineage>
</organism>
<dbReference type="GO" id="GO:0008284">
    <property type="term" value="P:positive regulation of cell population proliferation"/>
    <property type="evidence" value="ECO:0007669"/>
    <property type="project" value="TreeGrafter"/>
</dbReference>
<dbReference type="PANTHER" id="PTHR46745">
    <property type="entry name" value="TSC22 DOMAIN FAMILY PROTEIN 1"/>
    <property type="match status" value="1"/>
</dbReference>
<feature type="compositionally biased region" description="Low complexity" evidence="9">
    <location>
        <begin position="561"/>
        <end position="598"/>
    </location>
</feature>
<feature type="compositionally biased region" description="Low complexity" evidence="9">
    <location>
        <begin position="668"/>
        <end position="701"/>
    </location>
</feature>